<evidence type="ECO:0000256" key="5">
    <source>
        <dbReference type="ARBA" id="ARBA00023034"/>
    </source>
</evidence>
<dbReference type="InterPro" id="IPR007233">
    <property type="entry name" value="TRAPPC"/>
</dbReference>
<accession>A0A813ZM71</accession>
<keyword evidence="4 9" id="KW-0931">ER-Golgi transport</keyword>
<evidence type="ECO:0000313" key="10">
    <source>
        <dbReference type="EMBL" id="CAF0900951.1"/>
    </source>
</evidence>
<dbReference type="InterPro" id="IPR011012">
    <property type="entry name" value="Longin-like_dom_sf"/>
</dbReference>
<comment type="similarity">
    <text evidence="6">Belongs to the TRAPP small subunits family. TRAPPC4 subfamily.</text>
</comment>
<evidence type="ECO:0000256" key="2">
    <source>
        <dbReference type="ARBA" id="ARBA00022448"/>
    </source>
</evidence>
<dbReference type="PANTHER" id="PTHR23249:SF15">
    <property type="entry name" value="TRAFFICKING PROTEIN PARTICLE COMPLEX SUBUNIT 4"/>
    <property type="match status" value="1"/>
</dbReference>
<comment type="caution">
    <text evidence="10">The sequence shown here is derived from an EMBL/GenBank/DDBJ whole genome shotgun (WGS) entry which is preliminary data.</text>
</comment>
<evidence type="ECO:0000256" key="1">
    <source>
        <dbReference type="ARBA" id="ARBA00004555"/>
    </source>
</evidence>
<comment type="function">
    <text evidence="7">Core component of the TRAPP complexes which has a function of guanine nucleotide exchange factor activity for Rab1 GTPase. Plays a role in vesicular transport from endoplasmic reticulum to Golgi and autophagy. May play a role in dendrite postsynaptic membrane trafficking.</text>
</comment>
<dbReference type="Gene3D" id="3.30.450.70">
    <property type="match status" value="1"/>
</dbReference>
<dbReference type="GO" id="GO:0006888">
    <property type="term" value="P:endoplasmic reticulum to Golgi vesicle-mediated transport"/>
    <property type="evidence" value="ECO:0007669"/>
    <property type="project" value="UniProtKB-UniRule"/>
</dbReference>
<evidence type="ECO:0000256" key="9">
    <source>
        <dbReference type="RuleBase" id="RU366065"/>
    </source>
</evidence>
<evidence type="ECO:0000256" key="8">
    <source>
        <dbReference type="ARBA" id="ARBA00046941"/>
    </source>
</evidence>
<comment type="subcellular location">
    <subcellularLocation>
        <location evidence="9">Endoplasmic reticulum</location>
    </subcellularLocation>
    <subcellularLocation>
        <location evidence="9">Golgi apparatus</location>
        <location evidence="9">cis-Golgi network</location>
    </subcellularLocation>
    <subcellularLocation>
        <location evidence="1">Golgi apparatus</location>
    </subcellularLocation>
</comment>
<dbReference type="InterPro" id="IPR036034">
    <property type="entry name" value="PDZ_sf"/>
</dbReference>
<keyword evidence="3 9" id="KW-0256">Endoplasmic reticulum</keyword>
<proteinExistence type="inferred from homology"/>
<evidence type="ECO:0000256" key="6">
    <source>
        <dbReference type="ARBA" id="ARBA00038179"/>
    </source>
</evidence>
<name>A0A813ZM71_ADIRI</name>
<protein>
    <recommendedName>
        <fullName evidence="9">Trafficking protein particle complex subunit</fullName>
    </recommendedName>
</protein>
<comment type="subunit">
    <text evidence="8">Component of the multisubunit TRAPP (transport protein particle) complex, which includes at least TRAPPC2, TRAPPC2L, TRAPPC3, TRAPPC3L, TRAPPC4, TRAPPC5, TRAPPC8, TRAPPC9, TRAPPC10, TRAPPC11 and TRAPPC12. Interacts with SDC2.</text>
</comment>
<organism evidence="10 11">
    <name type="scientific">Adineta ricciae</name>
    <name type="common">Rotifer</name>
    <dbReference type="NCBI Taxonomy" id="249248"/>
    <lineage>
        <taxon>Eukaryota</taxon>
        <taxon>Metazoa</taxon>
        <taxon>Spiralia</taxon>
        <taxon>Gnathifera</taxon>
        <taxon>Rotifera</taxon>
        <taxon>Eurotatoria</taxon>
        <taxon>Bdelloidea</taxon>
        <taxon>Adinetida</taxon>
        <taxon>Adinetidae</taxon>
        <taxon>Adineta</taxon>
    </lineage>
</organism>
<reference evidence="10" key="1">
    <citation type="submission" date="2021-02" db="EMBL/GenBank/DDBJ databases">
        <authorList>
            <person name="Nowell W R."/>
        </authorList>
    </citation>
    <scope>NUCLEOTIDE SEQUENCE</scope>
</reference>
<gene>
    <name evidence="10" type="ORF">XAT740_LOCUS8020</name>
</gene>
<dbReference type="SUPFAM" id="SSF64356">
    <property type="entry name" value="SNARE-like"/>
    <property type="match status" value="1"/>
</dbReference>
<comment type="subunit">
    <text evidence="9">Part of the multisubunit transport protein particle (TRAPP) complex.</text>
</comment>
<dbReference type="SMART" id="SM01399">
    <property type="entry name" value="Sybindin"/>
    <property type="match status" value="1"/>
</dbReference>
<evidence type="ECO:0000256" key="7">
    <source>
        <dbReference type="ARBA" id="ARBA00046052"/>
    </source>
</evidence>
<keyword evidence="11" id="KW-1185">Reference proteome</keyword>
<evidence type="ECO:0000256" key="3">
    <source>
        <dbReference type="ARBA" id="ARBA00022824"/>
    </source>
</evidence>
<dbReference type="Pfam" id="PF04099">
    <property type="entry name" value="Sybindin"/>
    <property type="match status" value="1"/>
</dbReference>
<dbReference type="GO" id="GO:0005794">
    <property type="term" value="C:Golgi apparatus"/>
    <property type="evidence" value="ECO:0007669"/>
    <property type="project" value="UniProtKB-SubCell"/>
</dbReference>
<dbReference type="PANTHER" id="PTHR23249">
    <property type="entry name" value="TRAFFICKING PROTEIN PARTICLE COMPLEX SUBUNIT"/>
    <property type="match status" value="1"/>
</dbReference>
<sequence length="238" mass="26512">MVVHSFYVINRSGGLIFSYEHSIPKIELEKTFSYPLGFVLAPSDKGVVVQFGQRDGIKVGHTIISINGVPARGNNIDFSSAPSTATTNDDEPPSSSLTNSYDIIKYLSDPSHYPVAIKFGRTRLAGNEKLILSSIFHSMYAIACQLSPELNSSGIRELETDQFKLYCFQSITGIKFVALTDLKQTNADALLRRSYELHSDYALKNPFYSLEQPIWCPLFQQTVQQAIDLLERTGSPYA</sequence>
<dbReference type="CDD" id="cd14856">
    <property type="entry name" value="TRAPPC4_synbindin"/>
    <property type="match status" value="1"/>
</dbReference>
<dbReference type="AlphaFoldDB" id="A0A813ZM71"/>
<keyword evidence="5 9" id="KW-0333">Golgi apparatus</keyword>
<dbReference type="EMBL" id="CAJNOR010000392">
    <property type="protein sequence ID" value="CAF0900951.1"/>
    <property type="molecule type" value="Genomic_DNA"/>
</dbReference>
<evidence type="ECO:0000256" key="4">
    <source>
        <dbReference type="ARBA" id="ARBA00022892"/>
    </source>
</evidence>
<dbReference type="GO" id="GO:0030008">
    <property type="term" value="C:TRAPP complex"/>
    <property type="evidence" value="ECO:0007669"/>
    <property type="project" value="UniProtKB-UniRule"/>
</dbReference>
<dbReference type="SUPFAM" id="SSF50156">
    <property type="entry name" value="PDZ domain-like"/>
    <property type="match status" value="1"/>
</dbReference>
<evidence type="ECO:0000313" key="11">
    <source>
        <dbReference type="Proteomes" id="UP000663828"/>
    </source>
</evidence>
<dbReference type="GO" id="GO:0005783">
    <property type="term" value="C:endoplasmic reticulum"/>
    <property type="evidence" value="ECO:0007669"/>
    <property type="project" value="UniProtKB-SubCell"/>
</dbReference>
<keyword evidence="2 9" id="KW-0813">Transport</keyword>
<dbReference type="Proteomes" id="UP000663828">
    <property type="component" value="Unassembled WGS sequence"/>
</dbReference>